<gene>
    <name evidence="2" type="ORF">ESU54_12480</name>
</gene>
<evidence type="ECO:0000259" key="1">
    <source>
        <dbReference type="SMART" id="SM00953"/>
    </source>
</evidence>
<dbReference type="SMART" id="SM00953">
    <property type="entry name" value="RES"/>
    <property type="match status" value="1"/>
</dbReference>
<protein>
    <submittedName>
        <fullName evidence="2">RES domain-containing protein</fullName>
    </submittedName>
</protein>
<proteinExistence type="predicted"/>
<accession>A0A5C6YX73</accession>
<feature type="domain" description="RES" evidence="1">
    <location>
        <begin position="186"/>
        <end position="338"/>
    </location>
</feature>
<sequence>MNCCINCFTSSYLISIINGDDRTGKCDFCKTKNTSIYSARELADFFRNIISLYVTDENSNLSLVKSLEKDFNLFTAQVQNPLELLKSIFSDEMDDLKEIFKNNVSFQNKSLLEAESNNLHNVWSAFKKEIKFSNRYHIQNTIDLKELESFFLQEGFYREIKKGRILFRCRVSDKNGFPCENMGNPPTPELASSGRANPKGISYLYVADSLETSLYETRASLFDYVTVGEFKVKEDIRILNLRNTKDDPIFWAENEVVENYLTYIPFIQTLQKELSLPIRKRDKELDYIPTQYISEFIKSIKKEDELFFDGVEYQSSLNSEGYNIAIFNPEKLECFKTNVYEIKDIKLTHGKIK</sequence>
<dbReference type="InterPro" id="IPR014914">
    <property type="entry name" value="RES_dom"/>
</dbReference>
<dbReference type="Pfam" id="PF08808">
    <property type="entry name" value="RES"/>
    <property type="match status" value="1"/>
</dbReference>
<dbReference type="RefSeq" id="WP_146848135.1">
    <property type="nucleotide sequence ID" value="NZ_VORT01000009.1"/>
</dbReference>
<evidence type="ECO:0000313" key="2">
    <source>
        <dbReference type="EMBL" id="TXD72239.1"/>
    </source>
</evidence>
<dbReference type="AlphaFoldDB" id="A0A5C6YX73"/>
<comment type="caution">
    <text evidence="2">The sequence shown here is derived from an EMBL/GenBank/DDBJ whole genome shotgun (WGS) entry which is preliminary data.</text>
</comment>
<dbReference type="Pfam" id="PF18870">
    <property type="entry name" value="HEPN_RES_NTD1"/>
    <property type="match status" value="1"/>
</dbReference>
<reference evidence="2 3" key="1">
    <citation type="submission" date="2019-08" db="EMBL/GenBank/DDBJ databases">
        <title>Genome of Aequorivita antarctica SW49 (type strain).</title>
        <authorList>
            <person name="Bowman J.P."/>
        </authorList>
    </citation>
    <scope>NUCLEOTIDE SEQUENCE [LARGE SCALE GENOMIC DNA]</scope>
    <source>
        <strain evidence="2 3">SW49</strain>
    </source>
</reference>
<organism evidence="2 3">
    <name type="scientific">Aequorivita antarctica</name>
    <dbReference type="NCBI Taxonomy" id="153266"/>
    <lineage>
        <taxon>Bacteria</taxon>
        <taxon>Pseudomonadati</taxon>
        <taxon>Bacteroidota</taxon>
        <taxon>Flavobacteriia</taxon>
        <taxon>Flavobacteriales</taxon>
        <taxon>Flavobacteriaceae</taxon>
        <taxon>Aequorivita</taxon>
    </lineage>
</organism>
<dbReference type="Proteomes" id="UP000321497">
    <property type="component" value="Unassembled WGS sequence"/>
</dbReference>
<keyword evidence="3" id="KW-1185">Reference proteome</keyword>
<name>A0A5C6YX73_9FLAO</name>
<dbReference type="EMBL" id="VORT01000009">
    <property type="protein sequence ID" value="TXD72239.1"/>
    <property type="molecule type" value="Genomic_DNA"/>
</dbReference>
<dbReference type="InterPro" id="IPR041206">
    <property type="entry name" value="HEPN/RES_NTD1"/>
</dbReference>
<evidence type="ECO:0000313" key="3">
    <source>
        <dbReference type="Proteomes" id="UP000321497"/>
    </source>
</evidence>